<dbReference type="NCBIfam" id="TIGR00392">
    <property type="entry name" value="ileS"/>
    <property type="match status" value="1"/>
</dbReference>
<comment type="caution">
    <text evidence="7">Lacks conserved residue(s) required for the propagation of feature annotation.</text>
</comment>
<evidence type="ECO:0000256" key="4">
    <source>
        <dbReference type="ARBA" id="ARBA00022917"/>
    </source>
</evidence>
<dbReference type="InterPro" id="IPR009008">
    <property type="entry name" value="Val/Leu/Ile-tRNA-synth_edit"/>
</dbReference>
<dbReference type="InterPro" id="IPR033709">
    <property type="entry name" value="Anticodon_Ile_ABEc"/>
</dbReference>
<dbReference type="Pfam" id="PF08264">
    <property type="entry name" value="Anticodon_1"/>
    <property type="match status" value="1"/>
</dbReference>
<dbReference type="GO" id="GO:0004822">
    <property type="term" value="F:isoleucine-tRNA ligase activity"/>
    <property type="evidence" value="ECO:0007669"/>
    <property type="project" value="UniProtKB-UniRule"/>
</dbReference>
<dbReference type="InterPro" id="IPR009080">
    <property type="entry name" value="tRNAsynth_Ia_anticodon-bd"/>
</dbReference>
<keyword evidence="5 7" id="KW-0030">Aminoacyl-tRNA synthetase</keyword>
<comment type="caution">
    <text evidence="10">The sequence shown here is derived from an EMBL/GenBank/DDBJ whole genome shotgun (WGS) entry which is preliminary data.</text>
</comment>
<comment type="domain">
    <text evidence="7">IleRS has two distinct active sites: one for aminoacylation and one for editing. The misactivated valine is translocated from the active site to the editing site, which sterically excludes the correctly activated isoleucine. The single editing site contains two valyl binding pockets, one specific for each substrate (Val-AMP or Val-tRNA(Ile)).</text>
</comment>
<protein>
    <recommendedName>
        <fullName evidence="7">Isoleucine--tRNA ligase</fullName>
        <ecNumber evidence="7">6.1.1.5</ecNumber>
    </recommendedName>
    <alternativeName>
        <fullName evidence="7">Isoleucyl-tRNA synthetase</fullName>
        <shortName evidence="7">IleRS</shortName>
    </alternativeName>
</protein>
<dbReference type="GO" id="GO:0005524">
    <property type="term" value="F:ATP binding"/>
    <property type="evidence" value="ECO:0007669"/>
    <property type="project" value="UniProtKB-UniRule"/>
</dbReference>
<dbReference type="InterPro" id="IPR002301">
    <property type="entry name" value="Ile-tRNA-ligase"/>
</dbReference>
<proteinExistence type="inferred from homology"/>
<accession>A0A7J3XXR8</accession>
<keyword evidence="7" id="KW-0963">Cytoplasm</keyword>
<dbReference type="AlphaFoldDB" id="A0A7J3XXR8"/>
<feature type="binding site" evidence="7">
    <location>
        <position position="600"/>
    </location>
    <ligand>
        <name>ATP</name>
        <dbReference type="ChEBI" id="CHEBI:30616"/>
    </ligand>
</feature>
<organism evidence="10">
    <name type="scientific">Thermogladius calderae</name>
    <dbReference type="NCBI Taxonomy" id="1200300"/>
    <lineage>
        <taxon>Archaea</taxon>
        <taxon>Thermoproteota</taxon>
        <taxon>Thermoprotei</taxon>
        <taxon>Desulfurococcales</taxon>
        <taxon>Desulfurococcaceae</taxon>
        <taxon>Thermogladius</taxon>
    </lineage>
</organism>
<keyword evidence="7" id="KW-0862">Zinc</keyword>
<dbReference type="CDD" id="cd07961">
    <property type="entry name" value="Anticodon_Ia_Ile_ABEc"/>
    <property type="match status" value="1"/>
</dbReference>
<name>A0A7J3XXR8_9CREN</name>
<dbReference type="PROSITE" id="PS00178">
    <property type="entry name" value="AA_TRNA_LIGASE_I"/>
    <property type="match status" value="1"/>
</dbReference>
<dbReference type="EMBL" id="DRYK01000025">
    <property type="protein sequence ID" value="HHP67466.1"/>
    <property type="molecule type" value="Genomic_DNA"/>
</dbReference>
<evidence type="ECO:0000256" key="1">
    <source>
        <dbReference type="ARBA" id="ARBA00022598"/>
    </source>
</evidence>
<evidence type="ECO:0000256" key="5">
    <source>
        <dbReference type="ARBA" id="ARBA00023146"/>
    </source>
</evidence>
<dbReference type="InterPro" id="IPR014729">
    <property type="entry name" value="Rossmann-like_a/b/a_fold"/>
</dbReference>
<dbReference type="GO" id="GO:0006428">
    <property type="term" value="P:isoleucyl-tRNA aminoacylation"/>
    <property type="evidence" value="ECO:0007669"/>
    <property type="project" value="UniProtKB-UniRule"/>
</dbReference>
<dbReference type="GO" id="GO:0005737">
    <property type="term" value="C:cytoplasm"/>
    <property type="evidence" value="ECO:0007669"/>
    <property type="project" value="UniProtKB-SubCell"/>
</dbReference>
<sequence>MPVPGRLSGQYDWRLVEKYVKDYWANNRIYEKIKAKSLGASRRFIFIDGPPYPSGDVPHIGTAWNKSLKDSILRFKRMRGFNVFDKPGYDCHGLPIEVKVEQKLGLKSKREIEEKIGVARFVEECRRLALSNAESMTKWFKELGVAMDWESPYYTLDNKYIESAWWLIKRASEMGLLDKEYRVVYWCPRCQTTLADYEVEYHDLTSPSIIVKMPLEGFEKTYVLIWTTTPWTLPANTFIMVNPKGVYVKARVGDEVWILAKSRLGDVMGLAGVEDYEILEEFTGDKLVGLRYRHPLEDLVDLQGRLREYHVILPSGEYVSLTEGTGLVHAAPGHGFEDFEVARKNGITIIASPVNEEGVFTSEAGKYRGMHVRDSNKLIIEDLRTRGALVYAGSITHKYPVCWRCKTPVILRATEQWVIRVSKLKDRLIEEAKRVKWIPDWALQRMLNMLENVQDWVISRQRYWGTPLPVWVCERGHTAVVGSVQEIKSLGGEVPPDLHRPWIDDVELKCPVCGGRMRRVSDVVDVWLDSGIAFYASRKHPSKLDPGEVPVDFIVEGHDQVRGWFFSLLRSGVIGFGSSPYKTVLVHGFALDEKGREMHKSLGNYVGTDEAIERVGRDPLRLWLLSNTTWEDLKFSWRSIEEVGSDLNIAWNVYLFASTYMNLDKFDPARHPLEQYLGKLRFEDKWLLSKFTRMMLKVAESFEGYRVHDAVRELRRFIVEDVSHWYLRIVRPRIWVEEETEDKLAAYSVLYYVLRNWLIAASPVIPFFTEFIYQNVFRELEGVESIHLFDWPSPRLDLIDEDVEREMEVIRVLADKVAAARMKAGLKLRQPVRSVIVFTDKRDVVNVVEKHVSLLRRILNSREVEVREARRVEELVEYRLKPVYKRLGPRLRELTGLALKRIMERQGDIARELLSKGYYELDIDGTRVRIEAGDVEVSVGYMKGYSVEESPLGTIALDTNLTHREVGEGLARDLVRRIQVMRKMMNLELNEKIETFIKAPEDKKNLLKPFIDYMRGETGSLKIELVDEIPRGEGFVREWDIEGEVYVVMVKRIG</sequence>
<dbReference type="PANTHER" id="PTHR42780">
    <property type="entry name" value="SOLEUCYL-TRNA SYNTHETASE"/>
    <property type="match status" value="1"/>
</dbReference>
<keyword evidence="4 7" id="KW-0648">Protein biosynthesis</keyword>
<evidence type="ECO:0000256" key="2">
    <source>
        <dbReference type="ARBA" id="ARBA00022741"/>
    </source>
</evidence>
<dbReference type="GO" id="GO:0008270">
    <property type="term" value="F:zinc ion binding"/>
    <property type="evidence" value="ECO:0007669"/>
    <property type="project" value="UniProtKB-UniRule"/>
</dbReference>
<dbReference type="PANTHER" id="PTHR42780:SF1">
    <property type="entry name" value="ISOLEUCINE--TRNA LIGASE, CYTOPLASMIC"/>
    <property type="match status" value="1"/>
</dbReference>
<comment type="subunit">
    <text evidence="7">Monomer.</text>
</comment>
<dbReference type="GO" id="GO:0002161">
    <property type="term" value="F:aminoacyl-tRNA deacylase activity"/>
    <property type="evidence" value="ECO:0007669"/>
    <property type="project" value="InterPro"/>
</dbReference>
<dbReference type="InterPro" id="IPR001412">
    <property type="entry name" value="aa-tRNA-synth_I_CS"/>
</dbReference>
<comment type="cofactor">
    <cofactor evidence="7">
        <name>Zn(2+)</name>
        <dbReference type="ChEBI" id="CHEBI:29105"/>
    </cofactor>
</comment>
<feature type="short sequence motif" description="'KMSKS' region" evidence="7">
    <location>
        <begin position="597"/>
        <end position="601"/>
    </location>
</feature>
<evidence type="ECO:0000313" key="10">
    <source>
        <dbReference type="EMBL" id="HHP67466.1"/>
    </source>
</evidence>
<dbReference type="InterPro" id="IPR002300">
    <property type="entry name" value="aa-tRNA-synth_Ia"/>
</dbReference>
<comment type="subcellular location">
    <subcellularLocation>
        <location evidence="7">Cytoplasm</location>
    </subcellularLocation>
</comment>
<feature type="domain" description="Aminoacyl-tRNA synthetase class Ia" evidence="8">
    <location>
        <begin position="22"/>
        <end position="635"/>
    </location>
</feature>
<dbReference type="Pfam" id="PF19302">
    <property type="entry name" value="DUF5915"/>
    <property type="match status" value="1"/>
</dbReference>
<comment type="catalytic activity">
    <reaction evidence="6 7">
        <text>tRNA(Ile) + L-isoleucine + ATP = L-isoleucyl-tRNA(Ile) + AMP + diphosphate</text>
        <dbReference type="Rhea" id="RHEA:11060"/>
        <dbReference type="Rhea" id="RHEA-COMP:9666"/>
        <dbReference type="Rhea" id="RHEA-COMP:9695"/>
        <dbReference type="ChEBI" id="CHEBI:30616"/>
        <dbReference type="ChEBI" id="CHEBI:33019"/>
        <dbReference type="ChEBI" id="CHEBI:58045"/>
        <dbReference type="ChEBI" id="CHEBI:78442"/>
        <dbReference type="ChEBI" id="CHEBI:78528"/>
        <dbReference type="ChEBI" id="CHEBI:456215"/>
        <dbReference type="EC" id="6.1.1.5"/>
    </reaction>
</comment>
<dbReference type="Pfam" id="PF00133">
    <property type="entry name" value="tRNA-synt_1"/>
    <property type="match status" value="1"/>
</dbReference>
<dbReference type="Gene3D" id="3.40.50.620">
    <property type="entry name" value="HUPs"/>
    <property type="match status" value="2"/>
</dbReference>
<dbReference type="SUPFAM" id="SSF50677">
    <property type="entry name" value="ValRS/IleRS/LeuRS editing domain"/>
    <property type="match status" value="1"/>
</dbReference>
<dbReference type="InterPro" id="IPR023586">
    <property type="entry name" value="Ile-tRNA-ligase_type2"/>
</dbReference>
<dbReference type="HAMAP" id="MF_02003">
    <property type="entry name" value="Ile_tRNA_synth_type2"/>
    <property type="match status" value="1"/>
</dbReference>
<dbReference type="CDD" id="cd00818">
    <property type="entry name" value="IleRS_core"/>
    <property type="match status" value="1"/>
</dbReference>
<evidence type="ECO:0000259" key="8">
    <source>
        <dbReference type="Pfam" id="PF00133"/>
    </source>
</evidence>
<feature type="domain" description="Methionyl/Valyl/Leucyl/Isoleucyl-tRNA synthetase anticodon-binding" evidence="9">
    <location>
        <begin position="684"/>
        <end position="835"/>
    </location>
</feature>
<evidence type="ECO:0000256" key="3">
    <source>
        <dbReference type="ARBA" id="ARBA00022840"/>
    </source>
</evidence>
<comment type="similarity">
    <text evidence="7">Belongs to the class-I aminoacyl-tRNA synthetase family. IleS type 2 subfamily.</text>
</comment>
<dbReference type="GO" id="GO:0000049">
    <property type="term" value="F:tRNA binding"/>
    <property type="evidence" value="ECO:0007669"/>
    <property type="project" value="InterPro"/>
</dbReference>
<evidence type="ECO:0000256" key="6">
    <source>
        <dbReference type="ARBA" id="ARBA00048359"/>
    </source>
</evidence>
<dbReference type="SUPFAM" id="SSF47323">
    <property type="entry name" value="Anticodon-binding domain of a subclass of class I aminoacyl-tRNA synthetases"/>
    <property type="match status" value="1"/>
</dbReference>
<dbReference type="EC" id="6.1.1.5" evidence="7"/>
<reference evidence="10" key="1">
    <citation type="journal article" date="2020" name="mSystems">
        <title>Genome- and Community-Level Interaction Insights into Carbon Utilization and Element Cycling Functions of Hydrothermarchaeota in Hydrothermal Sediment.</title>
        <authorList>
            <person name="Zhou Z."/>
            <person name="Liu Y."/>
            <person name="Xu W."/>
            <person name="Pan J."/>
            <person name="Luo Z.H."/>
            <person name="Li M."/>
        </authorList>
    </citation>
    <scope>NUCLEOTIDE SEQUENCE [LARGE SCALE GENOMIC DNA]</scope>
    <source>
        <strain evidence="10">SpSt-110</strain>
    </source>
</reference>
<dbReference type="PRINTS" id="PR00984">
    <property type="entry name" value="TRNASYNTHILE"/>
</dbReference>
<evidence type="ECO:0000259" key="9">
    <source>
        <dbReference type="Pfam" id="PF08264"/>
    </source>
</evidence>
<keyword evidence="3 7" id="KW-0067">ATP-binding</keyword>
<dbReference type="SUPFAM" id="SSF52374">
    <property type="entry name" value="Nucleotidylyl transferase"/>
    <property type="match status" value="1"/>
</dbReference>
<evidence type="ECO:0000256" key="7">
    <source>
        <dbReference type="HAMAP-Rule" id="MF_02003"/>
    </source>
</evidence>
<gene>
    <name evidence="7" type="primary">ileS</name>
    <name evidence="10" type="ORF">ENM60_01515</name>
</gene>
<dbReference type="InterPro" id="IPR013155">
    <property type="entry name" value="M/V/L/I-tRNA-synth_anticd-bd"/>
</dbReference>
<dbReference type="Gene3D" id="1.10.730.10">
    <property type="entry name" value="Isoleucyl-tRNA Synthetase, Domain 1"/>
    <property type="match status" value="1"/>
</dbReference>
<keyword evidence="2 7" id="KW-0547">Nucleotide-binding</keyword>
<keyword evidence="1 7" id="KW-0436">Ligase</keyword>
<keyword evidence="7" id="KW-0479">Metal-binding</keyword>
<comment type="function">
    <text evidence="7">Catalyzes the attachment of isoleucine to tRNA(Ile). As IleRS can inadvertently accommodate and process structurally similar amino acids such as valine, to avoid such errors it has two additional distinct tRNA(Ile)-dependent editing activities. One activity is designated as 'pretransfer' editing and involves the hydrolysis of activated Val-AMP. The other activity is designated 'posttransfer' editing and involves deacylation of mischarged Val-tRNA(Ile).</text>
</comment>